<sequence>LSDTRKYSPNDVKVGYASYVQTIHKGTAWGGSPSAYDAYDATFFKIREVSLGYNVPKSFTSKFGAQNCSLSLIGQNVFYWAKEFRYSDIDGGSENFSDPSIRYLGFNVDLTF</sequence>
<dbReference type="Proteomes" id="UP000240608">
    <property type="component" value="Unassembled WGS sequence"/>
</dbReference>
<reference evidence="1 2" key="1">
    <citation type="submission" date="2018-03" db="EMBL/GenBank/DDBJ databases">
        <title>Cross-interface Injection: A General Nanoliter Liquid Handling Method Applied to Single Cells Genome Amplification Automated Nanoliter Liquid Handling Applied to Single Cell Multiple Displacement Amplification.</title>
        <authorList>
            <person name="Yun J."/>
            <person name="Xu P."/>
            <person name="Xu J."/>
            <person name="Dai X."/>
            <person name="Wang Y."/>
            <person name="Zheng X."/>
            <person name="Cao C."/>
            <person name="Yi Q."/>
            <person name="Zhu Y."/>
            <person name="Wang L."/>
            <person name="Dong Z."/>
            <person name="Huang Y."/>
            <person name="Huang L."/>
            <person name="Du W."/>
        </authorList>
    </citation>
    <scope>NUCLEOTIDE SEQUENCE [LARGE SCALE GENOMIC DNA]</scope>
    <source>
        <strain evidence="1 2">Z-D1-2</strain>
    </source>
</reference>
<organism evidence="1 2">
    <name type="scientific">Marivirga lumbricoides</name>
    <dbReference type="NCBI Taxonomy" id="1046115"/>
    <lineage>
        <taxon>Bacteria</taxon>
        <taxon>Pseudomonadati</taxon>
        <taxon>Bacteroidota</taxon>
        <taxon>Cytophagia</taxon>
        <taxon>Cytophagales</taxon>
        <taxon>Marivirgaceae</taxon>
        <taxon>Marivirga</taxon>
    </lineage>
</organism>
<dbReference type="EMBL" id="PYVU01000238">
    <property type="protein sequence ID" value="PTB92368.1"/>
    <property type="molecule type" value="Genomic_DNA"/>
</dbReference>
<accession>A0A2T4DF51</accession>
<evidence type="ECO:0000313" key="2">
    <source>
        <dbReference type="Proteomes" id="UP000240608"/>
    </source>
</evidence>
<gene>
    <name evidence="1" type="ORF">C9994_14185</name>
</gene>
<protein>
    <submittedName>
        <fullName evidence="1">SusC/RagA family TonB-linked outer membrane protein</fullName>
    </submittedName>
</protein>
<name>A0A2T4DF51_9BACT</name>
<feature type="non-terminal residue" evidence="1">
    <location>
        <position position="1"/>
    </location>
</feature>
<evidence type="ECO:0000313" key="1">
    <source>
        <dbReference type="EMBL" id="PTB92368.1"/>
    </source>
</evidence>
<comment type="caution">
    <text evidence="1">The sequence shown here is derived from an EMBL/GenBank/DDBJ whole genome shotgun (WGS) entry which is preliminary data.</text>
</comment>
<proteinExistence type="predicted"/>
<dbReference type="AlphaFoldDB" id="A0A2T4DF51"/>